<dbReference type="OrthoDB" id="10618072at2759"/>
<evidence type="ECO:0000313" key="2">
    <source>
        <dbReference type="EMBL" id="GBF91607.1"/>
    </source>
</evidence>
<dbReference type="InParanoid" id="A0A2V0P325"/>
<evidence type="ECO:0000313" key="3">
    <source>
        <dbReference type="Proteomes" id="UP000247498"/>
    </source>
</evidence>
<keyword evidence="1" id="KW-0812">Transmembrane</keyword>
<organism evidence="2 3">
    <name type="scientific">Raphidocelis subcapitata</name>
    <dbReference type="NCBI Taxonomy" id="307507"/>
    <lineage>
        <taxon>Eukaryota</taxon>
        <taxon>Viridiplantae</taxon>
        <taxon>Chlorophyta</taxon>
        <taxon>core chlorophytes</taxon>
        <taxon>Chlorophyceae</taxon>
        <taxon>CS clade</taxon>
        <taxon>Sphaeropleales</taxon>
        <taxon>Selenastraceae</taxon>
        <taxon>Raphidocelis</taxon>
    </lineage>
</organism>
<evidence type="ECO:0000256" key="1">
    <source>
        <dbReference type="SAM" id="Phobius"/>
    </source>
</evidence>
<accession>A0A2V0P325</accession>
<dbReference type="Proteomes" id="UP000247498">
    <property type="component" value="Unassembled WGS sequence"/>
</dbReference>
<reference evidence="2 3" key="1">
    <citation type="journal article" date="2018" name="Sci. Rep.">
        <title>Raphidocelis subcapitata (=Pseudokirchneriella subcapitata) provides an insight into genome evolution and environmental adaptations in the Sphaeropleales.</title>
        <authorList>
            <person name="Suzuki S."/>
            <person name="Yamaguchi H."/>
            <person name="Nakajima N."/>
            <person name="Kawachi M."/>
        </authorList>
    </citation>
    <scope>NUCLEOTIDE SEQUENCE [LARGE SCALE GENOMIC DNA]</scope>
    <source>
        <strain evidence="2 3">NIES-35</strain>
    </source>
</reference>
<proteinExistence type="predicted"/>
<name>A0A2V0P325_9CHLO</name>
<sequence length="341" mass="36563">MVDAQPAPRAGRTRASMNEASLALSPPDVEAAFWAQYSRLDVVNAVIPVLYFGKARQHCYSEGCESGWSSPLLTGVYLSAVALKLWQLYLLLRAPQKHMRWRKAILWAERSLRTLVTVRLVAHSSGFDPGVGPPSRLRAVRVLLLNSGLTISYWNIFCLPLNFPSQVVLIAAFVLSVLPTCLPEVRAAIAVLLPRARALARLHNGLHSAAGELASLLATAAYRGTWAAPRITVGDAAGAAAGEAAASGATDAMFCVAAGCWVLFVCAALPLWVAYHIERTQKERWLLLHPSVDWPDPPQSRRPGEWPRAARAAQQLGALLLLSGAASEAIVAALTATGALA</sequence>
<gene>
    <name evidence="2" type="ORF">Rsub_04347</name>
</gene>
<comment type="caution">
    <text evidence="2">The sequence shown here is derived from an EMBL/GenBank/DDBJ whole genome shotgun (WGS) entry which is preliminary data.</text>
</comment>
<keyword evidence="1" id="KW-0472">Membrane</keyword>
<feature type="transmembrane region" description="Helical" evidence="1">
    <location>
        <begin position="72"/>
        <end position="92"/>
    </location>
</feature>
<dbReference type="EMBL" id="BDRX01000025">
    <property type="protein sequence ID" value="GBF91607.1"/>
    <property type="molecule type" value="Genomic_DNA"/>
</dbReference>
<feature type="transmembrane region" description="Helical" evidence="1">
    <location>
        <begin position="252"/>
        <end position="275"/>
    </location>
</feature>
<keyword evidence="3" id="KW-1185">Reference proteome</keyword>
<keyword evidence="1" id="KW-1133">Transmembrane helix</keyword>
<protein>
    <submittedName>
        <fullName evidence="2">Uncharacterized protein</fullName>
    </submittedName>
</protein>
<dbReference type="AlphaFoldDB" id="A0A2V0P325"/>
<feature type="transmembrane region" description="Helical" evidence="1">
    <location>
        <begin position="143"/>
        <end position="163"/>
    </location>
</feature>